<sequence>MTNYNNISDIEKGKTNAIISYLHIIGCIIAMVMNSDAEKKSAFASFHIRQSLGLTLLSMLLGSTISNFDSWLVTGPFYLFFFVLWTYGIIGAIQGKMNAVPLLGPFFQKLFKGL</sequence>
<name>A0ABW5NWV3_9FLAO</name>
<feature type="transmembrane region" description="Helical" evidence="1">
    <location>
        <begin position="71"/>
        <end position="93"/>
    </location>
</feature>
<evidence type="ECO:0008006" key="4">
    <source>
        <dbReference type="Google" id="ProtNLM"/>
    </source>
</evidence>
<reference evidence="3" key="1">
    <citation type="journal article" date="2019" name="Int. J. Syst. Evol. Microbiol.">
        <title>The Global Catalogue of Microorganisms (GCM) 10K type strain sequencing project: providing services to taxonomists for standard genome sequencing and annotation.</title>
        <authorList>
            <consortium name="The Broad Institute Genomics Platform"/>
            <consortium name="The Broad Institute Genome Sequencing Center for Infectious Disease"/>
            <person name="Wu L."/>
            <person name="Ma J."/>
        </authorList>
    </citation>
    <scope>NUCLEOTIDE SEQUENCE [LARGE SCALE GENOMIC DNA]</scope>
    <source>
        <strain evidence="3">KCTC 42107</strain>
    </source>
</reference>
<feature type="transmembrane region" description="Helical" evidence="1">
    <location>
        <begin position="18"/>
        <end position="34"/>
    </location>
</feature>
<keyword evidence="1" id="KW-0472">Membrane</keyword>
<dbReference type="EMBL" id="JBHUMD010000029">
    <property type="protein sequence ID" value="MFD2603501.1"/>
    <property type="molecule type" value="Genomic_DNA"/>
</dbReference>
<proteinExistence type="predicted"/>
<dbReference type="Proteomes" id="UP001597480">
    <property type="component" value="Unassembled WGS sequence"/>
</dbReference>
<keyword evidence="3" id="KW-1185">Reference proteome</keyword>
<protein>
    <recommendedName>
        <fullName evidence="4">Chloroplast import component protein (Tic20)</fullName>
    </recommendedName>
</protein>
<dbReference type="RefSeq" id="WP_379822314.1">
    <property type="nucleotide sequence ID" value="NZ_JBHUMD010000029.1"/>
</dbReference>
<comment type="caution">
    <text evidence="2">The sequence shown here is derived from an EMBL/GenBank/DDBJ whole genome shotgun (WGS) entry which is preliminary data.</text>
</comment>
<keyword evidence="1" id="KW-1133">Transmembrane helix</keyword>
<accession>A0ABW5NWV3</accession>
<evidence type="ECO:0000313" key="3">
    <source>
        <dbReference type="Proteomes" id="UP001597480"/>
    </source>
</evidence>
<organism evidence="2 3">
    <name type="scientific">Flavobacterium suzhouense</name>
    <dbReference type="NCBI Taxonomy" id="1529638"/>
    <lineage>
        <taxon>Bacteria</taxon>
        <taxon>Pseudomonadati</taxon>
        <taxon>Bacteroidota</taxon>
        <taxon>Flavobacteriia</taxon>
        <taxon>Flavobacteriales</taxon>
        <taxon>Flavobacteriaceae</taxon>
        <taxon>Flavobacterium</taxon>
    </lineage>
</organism>
<gene>
    <name evidence="2" type="ORF">ACFSR3_15660</name>
</gene>
<evidence type="ECO:0000313" key="2">
    <source>
        <dbReference type="EMBL" id="MFD2603501.1"/>
    </source>
</evidence>
<keyword evidence="1" id="KW-0812">Transmembrane</keyword>
<evidence type="ECO:0000256" key="1">
    <source>
        <dbReference type="SAM" id="Phobius"/>
    </source>
</evidence>